<dbReference type="InterPro" id="IPR003325">
    <property type="entry name" value="TerD"/>
</dbReference>
<organism evidence="3 4">
    <name type="scientific">Pseudonocardia abyssalis</name>
    <dbReference type="NCBI Taxonomy" id="2792008"/>
    <lineage>
        <taxon>Bacteria</taxon>
        <taxon>Bacillati</taxon>
        <taxon>Actinomycetota</taxon>
        <taxon>Actinomycetes</taxon>
        <taxon>Pseudonocardiales</taxon>
        <taxon>Pseudonocardiaceae</taxon>
        <taxon>Pseudonocardia</taxon>
    </lineage>
</organism>
<evidence type="ECO:0000256" key="1">
    <source>
        <dbReference type="SAM" id="MobiDB-lite"/>
    </source>
</evidence>
<protein>
    <submittedName>
        <fullName evidence="3">AIM24 family protein</fullName>
    </submittedName>
</protein>
<feature type="compositionally biased region" description="Pro residues" evidence="1">
    <location>
        <begin position="239"/>
        <end position="302"/>
    </location>
</feature>
<feature type="compositionally biased region" description="Pro residues" evidence="1">
    <location>
        <begin position="164"/>
        <end position="209"/>
    </location>
</feature>
<accession>A0ABS6UVR4</accession>
<dbReference type="PANTHER" id="PTHR38074:SF1">
    <property type="entry name" value="ALTERED INHERITANCE OF MITOCHONDRIA PROTEIN 24, MITOCHONDRIAL"/>
    <property type="match status" value="1"/>
</dbReference>
<dbReference type="RefSeq" id="WP_218616233.1">
    <property type="nucleotide sequence ID" value="NZ_JADQDK010000001.1"/>
</dbReference>
<gene>
    <name evidence="3" type="ORF">I4I81_18930</name>
</gene>
<keyword evidence="4" id="KW-1185">Reference proteome</keyword>
<dbReference type="Pfam" id="PF01987">
    <property type="entry name" value="AIM24"/>
    <property type="match status" value="1"/>
</dbReference>
<proteinExistence type="predicted"/>
<dbReference type="CDD" id="cd06974">
    <property type="entry name" value="TerD_like"/>
    <property type="match status" value="1"/>
</dbReference>
<evidence type="ECO:0000313" key="4">
    <source>
        <dbReference type="Proteomes" id="UP000694287"/>
    </source>
</evidence>
<comment type="caution">
    <text evidence="3">The sequence shown here is derived from an EMBL/GenBank/DDBJ whole genome shotgun (WGS) entry which is preliminary data.</text>
</comment>
<dbReference type="PANTHER" id="PTHR38074">
    <property type="entry name" value="ALTERED INHERITANCE OF MITOCHONDRIA PROTEIN 24, MITOCHONDRIAL"/>
    <property type="match status" value="1"/>
</dbReference>
<feature type="region of interest" description="Disordered" evidence="1">
    <location>
        <begin position="155"/>
        <end position="312"/>
    </location>
</feature>
<feature type="domain" description="TerD" evidence="2">
    <location>
        <begin position="24"/>
        <end position="155"/>
    </location>
</feature>
<name>A0ABS6UVR4_9PSEU</name>
<sequence>MTPLSRGENRPLTGDRVSVSIASPVPVDVSALLLGPNGRVRSDGDFVFFNNPVGAGVTHHHGRGRGDLVQVDLAAVPADVETVVVTASLDGSGPATFGQVAPPVATANEYSFEMAGLRTESAVVCVEIYRRQGGWKVRAVGQGFDAGLAGIASEYGVNLDDDPPAAPPAPQPPAPQPAAPAAAPPPVPSSWPPQGQPSPPPVPAQPAPAPDRFALFPDAQQPPGAHPPAASAPAVGHPPSAPPGYPPGAHPPAGYPPAPPGGYPPPGAYPPPAAQQPPPAPYPPSAPQTPAPQPYAPSPEGAPPMQSDLFSPDHAEVAGQGIQKQGGKMARVSMGGGDLMARAGSMVAYQGDLRFEALGSGGIGNMIRQRLTGEGVPLMKVSGRGDLFLANAASDVHLIDLDGSDGLTINGANVLAFDSSLSYRIARVSGAAGFASNAGLFNCEFTGRGRIAITTEGTPVVLNVDQPTYADPQAAVAWSASLQTGLTSNDTFNIGTLMGRSTGERYTLSFTGRGFVIVQPSELPPGGLVAGTGGGEQAGQGGVGGVLGGLLGGR</sequence>
<dbReference type="Proteomes" id="UP000694287">
    <property type="component" value="Unassembled WGS sequence"/>
</dbReference>
<feature type="compositionally biased region" description="Low complexity" evidence="1">
    <location>
        <begin position="219"/>
        <end position="238"/>
    </location>
</feature>
<evidence type="ECO:0000259" key="2">
    <source>
        <dbReference type="Pfam" id="PF02342"/>
    </source>
</evidence>
<dbReference type="EMBL" id="JADQDK010000001">
    <property type="protein sequence ID" value="MBW0136326.1"/>
    <property type="molecule type" value="Genomic_DNA"/>
</dbReference>
<dbReference type="InterPro" id="IPR002838">
    <property type="entry name" value="AIM24"/>
</dbReference>
<evidence type="ECO:0000313" key="3">
    <source>
        <dbReference type="EMBL" id="MBW0136326.1"/>
    </source>
</evidence>
<reference evidence="3 4" key="1">
    <citation type="submission" date="2020-11" db="EMBL/GenBank/DDBJ databases">
        <title>Pseudonocardia abyssalis sp. nov. and Pseudonocardia oceani sp. nov., description and phylogenomic analysis of two novel actinomycetes isolated from the deep Southern Ocean.</title>
        <authorList>
            <person name="Parra J."/>
        </authorList>
    </citation>
    <scope>NUCLEOTIDE SEQUENCE [LARGE SCALE GENOMIC DNA]</scope>
    <source>
        <strain evidence="3 4">KRD-168</strain>
    </source>
</reference>
<dbReference type="Pfam" id="PF02342">
    <property type="entry name" value="TerD"/>
    <property type="match status" value="1"/>
</dbReference>